<comment type="caution">
    <text evidence="3">The sequence shown here is derived from an EMBL/GenBank/DDBJ whole genome shotgun (WGS) entry which is preliminary data.</text>
</comment>
<keyword evidence="2" id="KW-0732">Signal</keyword>
<gene>
    <name evidence="3" type="ORF">EEB11_02075</name>
</gene>
<feature type="transmembrane region" description="Helical" evidence="1">
    <location>
        <begin position="157"/>
        <end position="176"/>
    </location>
</feature>
<name>A0ABY2KST3_9RHOB</name>
<dbReference type="Proteomes" id="UP000297741">
    <property type="component" value="Unassembled WGS sequence"/>
</dbReference>
<accession>A0ABY2KST3</accession>
<evidence type="ECO:0000313" key="3">
    <source>
        <dbReference type="EMBL" id="TGD45360.1"/>
    </source>
</evidence>
<keyword evidence="1" id="KW-0812">Transmembrane</keyword>
<dbReference type="EMBL" id="RPEM01000001">
    <property type="protein sequence ID" value="TGD45360.1"/>
    <property type="molecule type" value="Genomic_DNA"/>
</dbReference>
<sequence>MTLMKSLAVVAALAVTSGAASAATCSVNKVTYTLTKGVPDNVTDAGCFTGNDKNNVFGTIFSVSRWTLGGATVGKGDGKGKATISLANQTRSLAGSVFENMMVALKQGNKYALFKLDTSEGLAGLWGTTGPGKGAVNDLSHASIWYAGSPVDVPAAVPLPAGGILLLSAMGGFALLRRRKKA</sequence>
<evidence type="ECO:0000313" key="4">
    <source>
        <dbReference type="Proteomes" id="UP000297741"/>
    </source>
</evidence>
<dbReference type="NCBIfam" id="TIGR03370">
    <property type="entry name" value="VPLPA-CTERM"/>
    <property type="match status" value="1"/>
</dbReference>
<reference evidence="3 4" key="1">
    <citation type="submission" date="2018-11" db="EMBL/GenBank/DDBJ databases">
        <title>Tabrizicola sp. isolated from sediment of alpine lake.</title>
        <authorList>
            <person name="Liu Z."/>
        </authorList>
    </citation>
    <scope>NUCLEOTIDE SEQUENCE [LARGE SCALE GENOMIC DNA]</scope>
    <source>
        <strain evidence="3 4">DRYC-M-16</strain>
    </source>
</reference>
<feature type="signal peptide" evidence="2">
    <location>
        <begin position="1"/>
        <end position="22"/>
    </location>
</feature>
<proteinExistence type="predicted"/>
<keyword evidence="1" id="KW-1133">Transmembrane helix</keyword>
<dbReference type="InterPro" id="IPR022472">
    <property type="entry name" value="VPLPA-CTERM"/>
</dbReference>
<protein>
    <submittedName>
        <fullName evidence="3">VPLPA-CTERM sorting domain-containing protein</fullName>
    </submittedName>
</protein>
<organism evidence="3 4">
    <name type="scientific">Pseudotabrizicola sediminis</name>
    <dbReference type="NCBI Taxonomy" id="2486418"/>
    <lineage>
        <taxon>Bacteria</taxon>
        <taxon>Pseudomonadati</taxon>
        <taxon>Pseudomonadota</taxon>
        <taxon>Alphaproteobacteria</taxon>
        <taxon>Rhodobacterales</taxon>
        <taxon>Paracoccaceae</taxon>
        <taxon>Pseudotabrizicola</taxon>
    </lineage>
</organism>
<feature type="chain" id="PRO_5046918081" evidence="2">
    <location>
        <begin position="23"/>
        <end position="182"/>
    </location>
</feature>
<keyword evidence="1" id="KW-0472">Membrane</keyword>
<evidence type="ECO:0000256" key="2">
    <source>
        <dbReference type="SAM" id="SignalP"/>
    </source>
</evidence>
<dbReference type="RefSeq" id="WP_135428737.1">
    <property type="nucleotide sequence ID" value="NZ_RPEM01000001.1"/>
</dbReference>
<evidence type="ECO:0000256" key="1">
    <source>
        <dbReference type="SAM" id="Phobius"/>
    </source>
</evidence>
<keyword evidence="4" id="KW-1185">Reference proteome</keyword>